<reference evidence="1" key="1">
    <citation type="submission" date="2020-10" db="EMBL/GenBank/DDBJ databases">
        <authorList>
            <person name="Han B."/>
            <person name="Lu T."/>
            <person name="Zhao Q."/>
            <person name="Huang X."/>
            <person name="Zhao Y."/>
        </authorList>
    </citation>
    <scope>NUCLEOTIDE SEQUENCE</scope>
</reference>
<evidence type="ECO:0008006" key="3">
    <source>
        <dbReference type="Google" id="ProtNLM"/>
    </source>
</evidence>
<comment type="caution">
    <text evidence="1">The sequence shown here is derived from an EMBL/GenBank/DDBJ whole genome shotgun (WGS) entry which is preliminary data.</text>
</comment>
<name>A0A811MNI5_9POAL</name>
<proteinExistence type="predicted"/>
<dbReference type="PANTHER" id="PTHR35510:SF3">
    <property type="entry name" value="OS09G0494500 PROTEIN"/>
    <property type="match status" value="1"/>
</dbReference>
<dbReference type="Proteomes" id="UP000604825">
    <property type="component" value="Unassembled WGS sequence"/>
</dbReference>
<dbReference type="PANTHER" id="PTHR35510">
    <property type="entry name" value="DBH-LIKE MONOOXYGENASE"/>
    <property type="match status" value="1"/>
</dbReference>
<organism evidence="1 2">
    <name type="scientific">Miscanthus lutarioriparius</name>
    <dbReference type="NCBI Taxonomy" id="422564"/>
    <lineage>
        <taxon>Eukaryota</taxon>
        <taxon>Viridiplantae</taxon>
        <taxon>Streptophyta</taxon>
        <taxon>Embryophyta</taxon>
        <taxon>Tracheophyta</taxon>
        <taxon>Spermatophyta</taxon>
        <taxon>Magnoliopsida</taxon>
        <taxon>Liliopsida</taxon>
        <taxon>Poales</taxon>
        <taxon>Poaceae</taxon>
        <taxon>PACMAD clade</taxon>
        <taxon>Panicoideae</taxon>
        <taxon>Andropogonodae</taxon>
        <taxon>Andropogoneae</taxon>
        <taxon>Saccharinae</taxon>
        <taxon>Miscanthus</taxon>
    </lineage>
</organism>
<dbReference type="OrthoDB" id="1736715at2759"/>
<dbReference type="AlphaFoldDB" id="A0A811MNI5"/>
<dbReference type="EMBL" id="CAJGYO010000002">
    <property type="protein sequence ID" value="CAD6212540.1"/>
    <property type="molecule type" value="Genomic_DNA"/>
</dbReference>
<accession>A0A811MNI5</accession>
<keyword evidence="2" id="KW-1185">Reference proteome</keyword>
<sequence>MEDVRLWDYRLRWPSGAHEGSRYSDGDDLARRAGGLHPYACRRTSAERGQRRQQSLGGCLPKRRDGLARVLIGPQARKRDRSVDLIKFNGYTDLIAELDEMFDFKGQLKGSNKEWMVVYTDMKSPRLAALAPAPSPQVPSSPARDENLNLAMVPWAPAKVHAHAASSSIAAAAEMVDVVQDGDGTSMEVEHGVESQTTPLAVCALQGEAFHHHHHHHHQWPAQHYVASPQLQLLSAPTRRGLPPCYPRRLAAPTRRRPPLLWRRLPQPCLLPGQGGVGWIRGSVLRSHKLREGLDLFTFLLS</sequence>
<dbReference type="Gene3D" id="3.10.20.90">
    <property type="entry name" value="Phosphatidylinositol 3-kinase Catalytic Subunit, Chain A, domain 1"/>
    <property type="match status" value="1"/>
</dbReference>
<protein>
    <recommendedName>
        <fullName evidence="3">Auxin-responsive protein</fullName>
    </recommendedName>
</protein>
<gene>
    <name evidence="1" type="ORF">NCGR_LOCUS8318</name>
</gene>
<evidence type="ECO:0000313" key="1">
    <source>
        <dbReference type="EMBL" id="CAD6212540.1"/>
    </source>
</evidence>
<evidence type="ECO:0000313" key="2">
    <source>
        <dbReference type="Proteomes" id="UP000604825"/>
    </source>
</evidence>